<evidence type="ECO:0000313" key="3">
    <source>
        <dbReference type="Proteomes" id="UP000008006"/>
    </source>
</evidence>
<dbReference type="EMBL" id="CP003342">
    <property type="protein sequence ID" value="AFC72421.1"/>
    <property type="molecule type" value="Genomic_DNA"/>
</dbReference>
<evidence type="ECO:0000256" key="1">
    <source>
        <dbReference type="SAM" id="Phobius"/>
    </source>
</evidence>
<gene>
    <name evidence="2" type="ordered locus">MCC_04295</name>
</gene>
<sequence length="82" mass="9683">MKNIKILLNFLNNNISFFLILLKFLYTIFDSITQTVKKDMLCHSRVGGHPITKKSKHTRFLNYFKLKARFISLFSGFPPTRE</sequence>
<keyword evidence="1" id="KW-0812">Transmembrane</keyword>
<dbReference type="AlphaFoldDB" id="A0AAI8AA61"/>
<keyword evidence="1" id="KW-1133">Transmembrane helix</keyword>
<organism evidence="2 3">
    <name type="scientific">Rickettsia rhipicephali (strain 3-7-female6-CWPP)</name>
    <dbReference type="NCBI Taxonomy" id="1105113"/>
    <lineage>
        <taxon>Bacteria</taxon>
        <taxon>Pseudomonadati</taxon>
        <taxon>Pseudomonadota</taxon>
        <taxon>Alphaproteobacteria</taxon>
        <taxon>Rickettsiales</taxon>
        <taxon>Rickettsiaceae</taxon>
        <taxon>Rickettsieae</taxon>
        <taxon>Rickettsia</taxon>
        <taxon>spotted fever group</taxon>
    </lineage>
</organism>
<protein>
    <submittedName>
        <fullName evidence="2">Uncharacterized protein</fullName>
    </submittedName>
</protein>
<evidence type="ECO:0000313" key="2">
    <source>
        <dbReference type="EMBL" id="AFC72421.1"/>
    </source>
</evidence>
<feature type="transmembrane region" description="Helical" evidence="1">
    <location>
        <begin position="6"/>
        <end position="29"/>
    </location>
</feature>
<dbReference type="KEGG" id="rre:MCC_04295"/>
<keyword evidence="1" id="KW-0472">Membrane</keyword>
<accession>A0AAI8AA61</accession>
<name>A0AAI8AA61_RICR3</name>
<proteinExistence type="predicted"/>
<dbReference type="Proteomes" id="UP000008006">
    <property type="component" value="Chromosome"/>
</dbReference>
<keyword evidence="3" id="KW-1185">Reference proteome</keyword>
<reference evidence="3" key="1">
    <citation type="submission" date="2012-02" db="EMBL/GenBank/DDBJ databases">
        <title>Complete genome sequence of Rickettsia rhipicephali strain 3-7-female6-CWPP.</title>
        <authorList>
            <person name="Johnson S.L."/>
            <person name="Munk A.C."/>
            <person name="Han S."/>
            <person name="Bruce D.C."/>
            <person name="Dasch G.A."/>
        </authorList>
    </citation>
    <scope>NUCLEOTIDE SEQUENCE [LARGE SCALE GENOMIC DNA]</scope>
    <source>
        <strain evidence="3">3-7-female6-CWPP</strain>
    </source>
</reference>